<protein>
    <submittedName>
        <fullName evidence="1">Uncharacterized protein</fullName>
    </submittedName>
</protein>
<organism evidence="1 2">
    <name type="scientific">Corynebacterium guangdongense</name>
    <dbReference type="NCBI Taxonomy" id="1783348"/>
    <lineage>
        <taxon>Bacteria</taxon>
        <taxon>Bacillati</taxon>
        <taxon>Actinomycetota</taxon>
        <taxon>Actinomycetes</taxon>
        <taxon>Mycobacteriales</taxon>
        <taxon>Corynebacteriaceae</taxon>
        <taxon>Corynebacterium</taxon>
    </lineage>
</organism>
<keyword evidence="2" id="KW-1185">Reference proteome</keyword>
<reference evidence="1" key="1">
    <citation type="submission" date="2023-07" db="EMBL/GenBank/DDBJ databases">
        <title>Sequencing the genomes of 1000 actinobacteria strains.</title>
        <authorList>
            <person name="Klenk H.-P."/>
        </authorList>
    </citation>
    <scope>NUCLEOTIDE SEQUENCE</scope>
    <source>
        <strain evidence="1">DSM 107476</strain>
    </source>
</reference>
<proteinExistence type="predicted"/>
<accession>A0ABU1ZYN6</accession>
<evidence type="ECO:0000313" key="1">
    <source>
        <dbReference type="EMBL" id="MDR7330037.1"/>
    </source>
</evidence>
<gene>
    <name evidence="1" type="ORF">J2S39_001713</name>
</gene>
<dbReference type="Proteomes" id="UP001180840">
    <property type="component" value="Unassembled WGS sequence"/>
</dbReference>
<evidence type="ECO:0000313" key="2">
    <source>
        <dbReference type="Proteomes" id="UP001180840"/>
    </source>
</evidence>
<comment type="caution">
    <text evidence="1">The sequence shown here is derived from an EMBL/GenBank/DDBJ whole genome shotgun (WGS) entry which is preliminary data.</text>
</comment>
<name>A0ABU1ZYN6_9CORY</name>
<sequence length="244" mass="27480">MSYDFLVFVPEENITVDDGDWTRLRLRADRVTVTGHPKLESLREAINAGELPDDVTLADGHVRLLGDRCLLMAVEESSVPAAGRWLSALCLENGLGLASATEEAVIFHGDETEEFTTETAAIEMPTYSPAALGYLLDSVKQVQVEGYAEDGPQDFADDFLIVSQAGKPEYYMQAVYRPGEGRWQVEYRLGAQTRHFLTTMSSREDVERAYADWTARSTGYQSRHEWTLLEFPEAVIDYSREHHH</sequence>
<dbReference type="EMBL" id="JAVDXZ010000001">
    <property type="protein sequence ID" value="MDR7330037.1"/>
    <property type="molecule type" value="Genomic_DNA"/>
</dbReference>
<dbReference type="RefSeq" id="WP_290195366.1">
    <property type="nucleotide sequence ID" value="NZ_CP047654.1"/>
</dbReference>